<name>A0ABU6VM58_9FABA</name>
<evidence type="ECO:0000313" key="1">
    <source>
        <dbReference type="EMBL" id="MED6173495.1"/>
    </source>
</evidence>
<comment type="caution">
    <text evidence="1">The sequence shown here is derived from an EMBL/GenBank/DDBJ whole genome shotgun (WGS) entry which is preliminary data.</text>
</comment>
<keyword evidence="2" id="KW-1185">Reference proteome</keyword>
<evidence type="ECO:0000313" key="2">
    <source>
        <dbReference type="Proteomes" id="UP001341840"/>
    </source>
</evidence>
<proteinExistence type="predicted"/>
<feature type="non-terminal residue" evidence="1">
    <location>
        <position position="1"/>
    </location>
</feature>
<dbReference type="EMBL" id="JASCZI010151559">
    <property type="protein sequence ID" value="MED6173495.1"/>
    <property type="molecule type" value="Genomic_DNA"/>
</dbReference>
<organism evidence="1 2">
    <name type="scientific">Stylosanthes scabra</name>
    <dbReference type="NCBI Taxonomy" id="79078"/>
    <lineage>
        <taxon>Eukaryota</taxon>
        <taxon>Viridiplantae</taxon>
        <taxon>Streptophyta</taxon>
        <taxon>Embryophyta</taxon>
        <taxon>Tracheophyta</taxon>
        <taxon>Spermatophyta</taxon>
        <taxon>Magnoliopsida</taxon>
        <taxon>eudicotyledons</taxon>
        <taxon>Gunneridae</taxon>
        <taxon>Pentapetalae</taxon>
        <taxon>rosids</taxon>
        <taxon>fabids</taxon>
        <taxon>Fabales</taxon>
        <taxon>Fabaceae</taxon>
        <taxon>Papilionoideae</taxon>
        <taxon>50 kb inversion clade</taxon>
        <taxon>dalbergioids sensu lato</taxon>
        <taxon>Dalbergieae</taxon>
        <taxon>Pterocarpus clade</taxon>
        <taxon>Stylosanthes</taxon>
    </lineage>
</organism>
<sequence>GLRKHRINDARIEEIEADDSPCYVDQINVNFKEYHASVKPFEINMSTFDPSLTKGCYVRAYGMKLVPKAKENLAAPST</sequence>
<protein>
    <submittedName>
        <fullName evidence="1">Uncharacterized protein</fullName>
    </submittedName>
</protein>
<reference evidence="1 2" key="1">
    <citation type="journal article" date="2023" name="Plants (Basel)">
        <title>Bridging the Gap: Combining Genomics and Transcriptomics Approaches to Understand Stylosanthes scabra, an Orphan Legume from the Brazilian Caatinga.</title>
        <authorList>
            <person name="Ferreira-Neto J.R.C."/>
            <person name="da Silva M.D."/>
            <person name="Binneck E."/>
            <person name="de Melo N.F."/>
            <person name="da Silva R.H."/>
            <person name="de Melo A.L.T.M."/>
            <person name="Pandolfi V."/>
            <person name="Bustamante F.O."/>
            <person name="Brasileiro-Vidal A.C."/>
            <person name="Benko-Iseppon A.M."/>
        </authorList>
    </citation>
    <scope>NUCLEOTIDE SEQUENCE [LARGE SCALE GENOMIC DNA]</scope>
    <source>
        <tissue evidence="1">Leaves</tissue>
    </source>
</reference>
<dbReference type="Proteomes" id="UP001341840">
    <property type="component" value="Unassembled WGS sequence"/>
</dbReference>
<gene>
    <name evidence="1" type="ORF">PIB30_060011</name>
</gene>
<accession>A0ABU6VM58</accession>